<name>A0A0A9D2X0_ARUDO</name>
<reference evidence="1" key="2">
    <citation type="journal article" date="2015" name="Data Brief">
        <title>Shoot transcriptome of the giant reed, Arundo donax.</title>
        <authorList>
            <person name="Barrero R.A."/>
            <person name="Guerrero F.D."/>
            <person name="Moolhuijzen P."/>
            <person name="Goolsby J.A."/>
            <person name="Tidwell J."/>
            <person name="Bellgard S.E."/>
            <person name="Bellgard M.I."/>
        </authorList>
    </citation>
    <scope>NUCLEOTIDE SEQUENCE</scope>
    <source>
        <tissue evidence="1">Shoot tissue taken approximately 20 cm above the soil surface</tissue>
    </source>
</reference>
<reference evidence="1" key="1">
    <citation type="submission" date="2014-09" db="EMBL/GenBank/DDBJ databases">
        <authorList>
            <person name="Magalhaes I.L.F."/>
            <person name="Oliveira U."/>
            <person name="Santos F.R."/>
            <person name="Vidigal T.H.D.A."/>
            <person name="Brescovit A.D."/>
            <person name="Santos A.J."/>
        </authorList>
    </citation>
    <scope>NUCLEOTIDE SEQUENCE</scope>
    <source>
        <tissue evidence="1">Shoot tissue taken approximately 20 cm above the soil surface</tissue>
    </source>
</reference>
<accession>A0A0A9D2X0</accession>
<sequence>MNVTTLHLKTKLTTSVVLIIYLQHKKFNASRVVFSDDVPHVILLDLLLPWWLKGAELQVKHLVFYC</sequence>
<protein>
    <submittedName>
        <fullName evidence="1">Uncharacterized protein</fullName>
    </submittedName>
</protein>
<dbReference type="AlphaFoldDB" id="A0A0A9D2X0"/>
<evidence type="ECO:0000313" key="1">
    <source>
        <dbReference type="EMBL" id="JAD80010.1"/>
    </source>
</evidence>
<proteinExistence type="predicted"/>
<organism evidence="1">
    <name type="scientific">Arundo donax</name>
    <name type="common">Giant reed</name>
    <name type="synonym">Donax arundinaceus</name>
    <dbReference type="NCBI Taxonomy" id="35708"/>
    <lineage>
        <taxon>Eukaryota</taxon>
        <taxon>Viridiplantae</taxon>
        <taxon>Streptophyta</taxon>
        <taxon>Embryophyta</taxon>
        <taxon>Tracheophyta</taxon>
        <taxon>Spermatophyta</taxon>
        <taxon>Magnoliopsida</taxon>
        <taxon>Liliopsida</taxon>
        <taxon>Poales</taxon>
        <taxon>Poaceae</taxon>
        <taxon>PACMAD clade</taxon>
        <taxon>Arundinoideae</taxon>
        <taxon>Arundineae</taxon>
        <taxon>Arundo</taxon>
    </lineage>
</organism>
<dbReference type="EMBL" id="GBRH01217885">
    <property type="protein sequence ID" value="JAD80010.1"/>
    <property type="molecule type" value="Transcribed_RNA"/>
</dbReference>